<dbReference type="SUPFAM" id="SSF51445">
    <property type="entry name" value="(Trans)glycosidases"/>
    <property type="match status" value="1"/>
</dbReference>
<comment type="catalytic activity">
    <reaction evidence="1 8">
        <text>Hydrolysis of terminal non-reducing beta-D-galactose residues in beta-D-galactosides.</text>
        <dbReference type="EC" id="3.2.1.23"/>
    </reaction>
</comment>
<dbReference type="PANTHER" id="PTHR36447">
    <property type="entry name" value="BETA-GALACTOSIDASE GANA"/>
    <property type="match status" value="1"/>
</dbReference>
<keyword evidence="6" id="KW-0862">Zinc</keyword>
<proteinExistence type="inferred from homology"/>
<dbReference type="GO" id="GO:0046872">
    <property type="term" value="F:metal ion binding"/>
    <property type="evidence" value="ECO:0007669"/>
    <property type="project" value="UniProtKB-KW"/>
</dbReference>
<feature type="signal peptide" evidence="11">
    <location>
        <begin position="1"/>
        <end position="22"/>
    </location>
</feature>
<dbReference type="InterPro" id="IPR029062">
    <property type="entry name" value="Class_I_gatase-like"/>
</dbReference>
<dbReference type="InterPro" id="IPR017853">
    <property type="entry name" value="GH"/>
</dbReference>
<evidence type="ECO:0000256" key="1">
    <source>
        <dbReference type="ARBA" id="ARBA00001412"/>
    </source>
</evidence>
<dbReference type="Pfam" id="PF02449">
    <property type="entry name" value="Glyco_hydro_42"/>
    <property type="match status" value="1"/>
</dbReference>
<name>A0A4R6IQK1_9SPHI</name>
<evidence type="ECO:0000256" key="7">
    <source>
        <dbReference type="ARBA" id="ARBA00023295"/>
    </source>
</evidence>
<feature type="domain" description="Beta-galactosidase trimerisation" evidence="13">
    <location>
        <begin position="419"/>
        <end position="627"/>
    </location>
</feature>
<keyword evidence="5 8" id="KW-0378">Hydrolase</keyword>
<dbReference type="Proteomes" id="UP000295499">
    <property type="component" value="Unassembled WGS sequence"/>
</dbReference>
<dbReference type="InterPro" id="IPR013738">
    <property type="entry name" value="Beta_galactosidase_Trimer"/>
</dbReference>
<comment type="caution">
    <text evidence="14">The sequence shown here is derived from an EMBL/GenBank/DDBJ whole genome shotgun (WGS) entry which is preliminary data.</text>
</comment>
<dbReference type="GO" id="GO:0009341">
    <property type="term" value="C:beta-galactosidase complex"/>
    <property type="evidence" value="ECO:0007669"/>
    <property type="project" value="InterPro"/>
</dbReference>
<protein>
    <recommendedName>
        <fullName evidence="3 8">Beta-galactosidase</fullName>
        <shortName evidence="8">Beta-gal</shortName>
        <ecNumber evidence="3 8">3.2.1.23</ecNumber>
    </recommendedName>
</protein>
<evidence type="ECO:0000313" key="14">
    <source>
        <dbReference type="EMBL" id="TDO24477.1"/>
    </source>
</evidence>
<feature type="binding site" evidence="10">
    <location>
        <position position="131"/>
    </location>
    <ligand>
        <name>substrate</name>
    </ligand>
</feature>
<evidence type="ECO:0000256" key="6">
    <source>
        <dbReference type="ARBA" id="ARBA00022833"/>
    </source>
</evidence>
<evidence type="ECO:0000256" key="3">
    <source>
        <dbReference type="ARBA" id="ARBA00012756"/>
    </source>
</evidence>
<accession>A0A4R6IQK1</accession>
<dbReference type="EC" id="3.2.1.23" evidence="3 8"/>
<organism evidence="14 15">
    <name type="scientific">Pedobacter duraquae</name>
    <dbReference type="NCBI Taxonomy" id="425511"/>
    <lineage>
        <taxon>Bacteria</taxon>
        <taxon>Pseudomonadati</taxon>
        <taxon>Bacteroidota</taxon>
        <taxon>Sphingobacteriia</taxon>
        <taxon>Sphingobacteriales</taxon>
        <taxon>Sphingobacteriaceae</taxon>
        <taxon>Pedobacter</taxon>
    </lineage>
</organism>
<feature type="chain" id="PRO_5020286456" description="Beta-galactosidase" evidence="11">
    <location>
        <begin position="23"/>
        <end position="703"/>
    </location>
</feature>
<evidence type="ECO:0000259" key="12">
    <source>
        <dbReference type="Pfam" id="PF02449"/>
    </source>
</evidence>
<feature type="active site" description="Nucleophile" evidence="9">
    <location>
        <position position="334"/>
    </location>
</feature>
<dbReference type="InterPro" id="IPR003476">
    <property type="entry name" value="Glyco_hydro_42"/>
</dbReference>
<dbReference type="Gene3D" id="3.20.20.80">
    <property type="entry name" value="Glycosidases"/>
    <property type="match status" value="1"/>
</dbReference>
<feature type="binding site" evidence="10">
    <location>
        <position position="343"/>
    </location>
    <ligand>
        <name>substrate</name>
    </ligand>
</feature>
<dbReference type="GO" id="GO:0005975">
    <property type="term" value="P:carbohydrate metabolic process"/>
    <property type="evidence" value="ECO:0007669"/>
    <property type="project" value="InterPro"/>
</dbReference>
<evidence type="ECO:0000259" key="13">
    <source>
        <dbReference type="Pfam" id="PF08532"/>
    </source>
</evidence>
<sequence length="703" mass="79276">MNWISSLRVAAVLMLGYSSLSAQTYKADRLLFGVAYYEEYLPYDRLDQDIKMMKDANINVVRIAESTWSTLEPKEGVYDFSHIDRVLNAMHKNGIKVVIGTPTYAVPTWLIKKYPAILAVTPQGQNQYGARQNMDITNVDFRSHAETVIRKIMEHVKNHPAIIGYQVDNETKAYRTSGPGVQKLFVAYMKKKYPNLDSLNKKFGLDYWSNRINSWEDFPPVNGTANQSINASLNAEFAKFQRKEVTDYLAWQAAIVREYKRKDQFVTQNFDFEWRNFSYGIQPDVDHFAAARAMDVAGVDIYHPTQDKLTGNEISFGGDMGRSMKGGLPYFVLETEAQGFPQWTPYPGQLRLQAFSHLASGASMLEYWHWSSIHNSAETYWKGLLSHDFEPNPTYEEAKTIGADFKKLSPELLNLKIDNQVAILFSNEALTAFNAFSFGWGRTENYNDILRPFYDALYRTNTGVDFVDPSVKDLSKYKLLVVPALYAASDSLLHRLNAYVKAGGNIVYTFKSGFSDENVKVRSGKQPGLINEACGISYSQFTFPENVSLKGDPYQVGQENNKPQKWMELITPGTAKVLAGYEHPVWGKYAAITQNNFGKGTATYVGFMPGAKLLDKIMEQALKSAGLWSADQQLSFPLITKKGINQQGKVIHYYFNYSAAKQSFDYPHGNGKELISGQQTPKGAGVSLEPWGLKIIEEKATVN</sequence>
<dbReference type="Gene3D" id="3.40.50.880">
    <property type="match status" value="1"/>
</dbReference>
<gene>
    <name evidence="14" type="ORF">CLV32_0766</name>
</gene>
<dbReference type="PIRSF" id="PIRSF001084">
    <property type="entry name" value="B-galactosidase"/>
    <property type="match status" value="1"/>
</dbReference>
<feature type="domain" description="Glycoside hydrolase family 42 N-terminal" evidence="12">
    <location>
        <begin position="36"/>
        <end position="408"/>
    </location>
</feature>
<dbReference type="InterPro" id="IPR013529">
    <property type="entry name" value="Glyco_hydro_42_N"/>
</dbReference>
<keyword evidence="4" id="KW-0479">Metal-binding</keyword>
<dbReference type="RefSeq" id="WP_208110946.1">
    <property type="nucleotide sequence ID" value="NZ_SNWM01000001.1"/>
</dbReference>
<dbReference type="Pfam" id="PF08532">
    <property type="entry name" value="Glyco_hydro_42M"/>
    <property type="match status" value="1"/>
</dbReference>
<evidence type="ECO:0000256" key="4">
    <source>
        <dbReference type="ARBA" id="ARBA00022723"/>
    </source>
</evidence>
<evidence type="ECO:0000256" key="9">
    <source>
        <dbReference type="PIRSR" id="PIRSR001084-1"/>
    </source>
</evidence>
<feature type="binding site" evidence="10">
    <location>
        <position position="169"/>
    </location>
    <ligand>
        <name>substrate</name>
    </ligand>
</feature>
<evidence type="ECO:0000256" key="8">
    <source>
        <dbReference type="PIRNR" id="PIRNR001084"/>
    </source>
</evidence>
<keyword evidence="15" id="KW-1185">Reference proteome</keyword>
<keyword evidence="7 8" id="KW-0326">Glycosidase</keyword>
<evidence type="ECO:0000256" key="2">
    <source>
        <dbReference type="ARBA" id="ARBA00005940"/>
    </source>
</evidence>
<dbReference type="AlphaFoldDB" id="A0A4R6IQK1"/>
<evidence type="ECO:0000256" key="10">
    <source>
        <dbReference type="PIRSR" id="PIRSR001084-2"/>
    </source>
</evidence>
<evidence type="ECO:0000256" key="11">
    <source>
        <dbReference type="SAM" id="SignalP"/>
    </source>
</evidence>
<dbReference type="SUPFAM" id="SSF52317">
    <property type="entry name" value="Class I glutamine amidotransferase-like"/>
    <property type="match status" value="1"/>
</dbReference>
<dbReference type="CDD" id="cd03143">
    <property type="entry name" value="A4_beta-galactosidase_middle_domain"/>
    <property type="match status" value="1"/>
</dbReference>
<comment type="similarity">
    <text evidence="2 8">Belongs to the glycosyl hydrolase 42 family.</text>
</comment>
<dbReference type="EMBL" id="SNWM01000001">
    <property type="protein sequence ID" value="TDO24477.1"/>
    <property type="molecule type" value="Genomic_DNA"/>
</dbReference>
<keyword evidence="11" id="KW-0732">Signal</keyword>
<dbReference type="PANTHER" id="PTHR36447:SF2">
    <property type="entry name" value="BETA-GALACTOSIDASE YESZ"/>
    <property type="match status" value="1"/>
</dbReference>
<dbReference type="GO" id="GO:0004565">
    <property type="term" value="F:beta-galactosidase activity"/>
    <property type="evidence" value="ECO:0007669"/>
    <property type="project" value="UniProtKB-EC"/>
</dbReference>
<evidence type="ECO:0000256" key="5">
    <source>
        <dbReference type="ARBA" id="ARBA00022801"/>
    </source>
</evidence>
<evidence type="ECO:0000313" key="15">
    <source>
        <dbReference type="Proteomes" id="UP000295499"/>
    </source>
</evidence>
<feature type="active site" description="Proton donor" evidence="9">
    <location>
        <position position="170"/>
    </location>
</feature>
<reference evidence="14 15" key="1">
    <citation type="submission" date="2019-03" db="EMBL/GenBank/DDBJ databases">
        <title>Genomic Encyclopedia of Archaeal and Bacterial Type Strains, Phase II (KMG-II): from individual species to whole genera.</title>
        <authorList>
            <person name="Goeker M."/>
        </authorList>
    </citation>
    <scope>NUCLEOTIDE SEQUENCE [LARGE SCALE GENOMIC DNA]</scope>
    <source>
        <strain evidence="14 15">DSM 19034</strain>
    </source>
</reference>